<dbReference type="InterPro" id="IPR027304">
    <property type="entry name" value="Trigger_fact/SurA_dom_sf"/>
</dbReference>
<feature type="chain" id="PRO_5039507477" description="Foldase protein PrsA" evidence="9">
    <location>
        <begin position="25"/>
        <end position="327"/>
    </location>
</feature>
<dbReference type="PROSITE" id="PS50198">
    <property type="entry name" value="PPIC_PPIASE_2"/>
    <property type="match status" value="1"/>
</dbReference>
<dbReference type="HAMAP" id="MF_01145">
    <property type="entry name" value="Foldase_PrsA"/>
    <property type="match status" value="1"/>
</dbReference>
<organism evidence="11 12">
    <name type="scientific">Maledivibacter halophilus</name>
    <dbReference type="NCBI Taxonomy" id="36842"/>
    <lineage>
        <taxon>Bacteria</taxon>
        <taxon>Bacillati</taxon>
        <taxon>Bacillota</taxon>
        <taxon>Clostridia</taxon>
        <taxon>Peptostreptococcales</taxon>
        <taxon>Caminicellaceae</taxon>
        <taxon>Maledivibacter</taxon>
    </lineage>
</organism>
<evidence type="ECO:0000256" key="6">
    <source>
        <dbReference type="ARBA" id="ARBA00023288"/>
    </source>
</evidence>
<keyword evidence="7 9" id="KW-0732">Signal</keyword>
<evidence type="ECO:0000256" key="3">
    <source>
        <dbReference type="ARBA" id="ARBA00022475"/>
    </source>
</evidence>
<dbReference type="InterPro" id="IPR046357">
    <property type="entry name" value="PPIase_dom_sf"/>
</dbReference>
<dbReference type="SUPFAM" id="SSF109998">
    <property type="entry name" value="Triger factor/SurA peptide-binding domain-like"/>
    <property type="match status" value="1"/>
</dbReference>
<evidence type="ECO:0000256" key="5">
    <source>
        <dbReference type="ARBA" id="ARBA00023139"/>
    </source>
</evidence>
<feature type="domain" description="PpiC" evidence="10">
    <location>
        <begin position="183"/>
        <end position="273"/>
    </location>
</feature>
<dbReference type="Pfam" id="PF13624">
    <property type="entry name" value="SurA_N_3"/>
    <property type="match status" value="1"/>
</dbReference>
<dbReference type="SUPFAM" id="SSF54534">
    <property type="entry name" value="FKBP-like"/>
    <property type="match status" value="1"/>
</dbReference>
<evidence type="ECO:0000256" key="7">
    <source>
        <dbReference type="HAMAP-Rule" id="MF_01145"/>
    </source>
</evidence>
<evidence type="ECO:0000256" key="8">
    <source>
        <dbReference type="PROSITE-ProRule" id="PRU00278"/>
    </source>
</evidence>
<keyword evidence="5 7" id="KW-0564">Palmitate</keyword>
<evidence type="ECO:0000256" key="4">
    <source>
        <dbReference type="ARBA" id="ARBA00023136"/>
    </source>
</evidence>
<dbReference type="InterPro" id="IPR023059">
    <property type="entry name" value="Foldase_PrsA"/>
</dbReference>
<keyword evidence="3 7" id="KW-1003">Cell membrane</keyword>
<evidence type="ECO:0000313" key="11">
    <source>
        <dbReference type="EMBL" id="SKC91185.1"/>
    </source>
</evidence>
<protein>
    <recommendedName>
        <fullName evidence="7">Foldase protein PrsA</fullName>
        <ecNumber evidence="7">5.2.1.8</ecNumber>
    </recommendedName>
</protein>
<keyword evidence="4 7" id="KW-0472">Membrane</keyword>
<dbReference type="RefSeq" id="WP_139380474.1">
    <property type="nucleotide sequence ID" value="NZ_FUZT01000024.1"/>
</dbReference>
<dbReference type="OrthoDB" id="14196at2"/>
<keyword evidence="7 8" id="KW-0413">Isomerase</keyword>
<dbReference type="STRING" id="36842.SAMN02194393_05280"/>
<dbReference type="GO" id="GO:0005886">
    <property type="term" value="C:plasma membrane"/>
    <property type="evidence" value="ECO:0007669"/>
    <property type="project" value="UniProtKB-SubCell"/>
</dbReference>
<dbReference type="AlphaFoldDB" id="A0A1T5MSJ5"/>
<evidence type="ECO:0000256" key="9">
    <source>
        <dbReference type="SAM" id="SignalP"/>
    </source>
</evidence>
<keyword evidence="6 7" id="KW-0449">Lipoprotein</keyword>
<evidence type="ECO:0000256" key="2">
    <source>
        <dbReference type="ARBA" id="ARBA00006071"/>
    </source>
</evidence>
<dbReference type="PANTHER" id="PTHR47245:SF2">
    <property type="entry name" value="PEPTIDYL-PROLYL CIS-TRANS ISOMERASE HP_0175-RELATED"/>
    <property type="match status" value="1"/>
</dbReference>
<dbReference type="EMBL" id="FUZT01000024">
    <property type="protein sequence ID" value="SKC91185.1"/>
    <property type="molecule type" value="Genomic_DNA"/>
</dbReference>
<dbReference type="InterPro" id="IPR000297">
    <property type="entry name" value="PPIase_PpiC"/>
</dbReference>
<accession>A0A1T5MSJ5</accession>
<dbReference type="EC" id="5.2.1.8" evidence="7"/>
<keyword evidence="7 8" id="KW-0697">Rotamase</keyword>
<dbReference type="PANTHER" id="PTHR47245">
    <property type="entry name" value="PEPTIDYLPROLYL ISOMERASE"/>
    <property type="match status" value="1"/>
</dbReference>
<dbReference type="GO" id="GO:0003755">
    <property type="term" value="F:peptidyl-prolyl cis-trans isomerase activity"/>
    <property type="evidence" value="ECO:0007669"/>
    <property type="project" value="UniProtKB-UniRule"/>
</dbReference>
<dbReference type="GO" id="GO:0006457">
    <property type="term" value="P:protein folding"/>
    <property type="evidence" value="ECO:0007669"/>
    <property type="project" value="UniProtKB-UniRule"/>
</dbReference>
<comment type="function">
    <text evidence="7">Plays a major role in protein secretion by helping the post-translocational extracellular folding of several secreted proteins.</text>
</comment>
<evidence type="ECO:0000259" key="10">
    <source>
        <dbReference type="PROSITE" id="PS50198"/>
    </source>
</evidence>
<reference evidence="11 12" key="1">
    <citation type="submission" date="2017-02" db="EMBL/GenBank/DDBJ databases">
        <authorList>
            <person name="Peterson S.W."/>
        </authorList>
    </citation>
    <scope>NUCLEOTIDE SEQUENCE [LARGE SCALE GENOMIC DNA]</scope>
    <source>
        <strain evidence="11 12">M1</strain>
    </source>
</reference>
<evidence type="ECO:0000256" key="1">
    <source>
        <dbReference type="ARBA" id="ARBA00004193"/>
    </source>
</evidence>
<evidence type="ECO:0000313" key="12">
    <source>
        <dbReference type="Proteomes" id="UP000190285"/>
    </source>
</evidence>
<comment type="similarity">
    <text evidence="2 7">Belongs to the PrsA family.</text>
</comment>
<dbReference type="Proteomes" id="UP000190285">
    <property type="component" value="Unassembled WGS sequence"/>
</dbReference>
<name>A0A1T5MSJ5_9FIRM</name>
<comment type="catalytic activity">
    <reaction evidence="7">
        <text>[protein]-peptidylproline (omega=180) = [protein]-peptidylproline (omega=0)</text>
        <dbReference type="Rhea" id="RHEA:16237"/>
        <dbReference type="Rhea" id="RHEA-COMP:10747"/>
        <dbReference type="Rhea" id="RHEA-COMP:10748"/>
        <dbReference type="ChEBI" id="CHEBI:83833"/>
        <dbReference type="ChEBI" id="CHEBI:83834"/>
        <dbReference type="EC" id="5.2.1.8"/>
    </reaction>
</comment>
<keyword evidence="12" id="KW-1185">Reference proteome</keyword>
<comment type="subcellular location">
    <subcellularLocation>
        <location evidence="1 7">Cell membrane</location>
        <topology evidence="1 7">Lipid-anchor</topology>
    </subcellularLocation>
</comment>
<sequence length="327" mass="38104">MIQINRKIVSIVLALILLTVSVAACSKASDKPKVDENTVAIVNNEEIDSEIFKKNFSIVEKIYNENYTENIWSQEINGKTVLEIVKGQVLDKLITEELIRQESENKKISVEDTKVNETYDAFKEHLEQDEELKKFYEEKNLNEEFVKKQIKMELLVQEYEKALYEELGLNDQEKLNEITKDYVVQVHAKHILVDDEKLAKDIIEKLEAGEDFEKLAKENSTDPSAEQNNGDLGYFQRGQMLPEFEQAAFKMNVGDISDPVKTQHGYHVIKLEDKKTLEDLKEETPEEQLAFQRKNVEEIVKQEKFIEKIEELKAKANIEKFEENLKW</sequence>
<gene>
    <name evidence="7" type="primary">prsA</name>
    <name evidence="11" type="ORF">SAMN02194393_05280</name>
</gene>
<proteinExistence type="inferred from homology"/>
<dbReference type="PROSITE" id="PS51257">
    <property type="entry name" value="PROKAR_LIPOPROTEIN"/>
    <property type="match status" value="1"/>
</dbReference>
<dbReference type="Pfam" id="PF00639">
    <property type="entry name" value="Rotamase"/>
    <property type="match status" value="1"/>
</dbReference>
<dbReference type="InterPro" id="IPR050245">
    <property type="entry name" value="PrsA_foldase"/>
</dbReference>
<dbReference type="Gene3D" id="1.10.4030.10">
    <property type="entry name" value="Porin chaperone SurA, peptide-binding domain"/>
    <property type="match status" value="1"/>
</dbReference>
<dbReference type="Gene3D" id="3.10.50.40">
    <property type="match status" value="1"/>
</dbReference>
<feature type="signal peptide" evidence="9">
    <location>
        <begin position="1"/>
        <end position="24"/>
    </location>
</feature>